<dbReference type="Pfam" id="PF04316">
    <property type="entry name" value="FlgM"/>
    <property type="match status" value="1"/>
</dbReference>
<feature type="compositionally biased region" description="Polar residues" evidence="9">
    <location>
        <begin position="19"/>
        <end position="44"/>
    </location>
</feature>
<protein>
    <recommendedName>
        <fullName evidence="2">Negative regulator of flagellin synthesis</fullName>
    </recommendedName>
    <alternativeName>
        <fullName evidence="8">Anti-sigma-28 factor</fullName>
    </alternativeName>
</protein>
<evidence type="ECO:0000259" key="10">
    <source>
        <dbReference type="Pfam" id="PF04316"/>
    </source>
</evidence>
<evidence type="ECO:0000256" key="3">
    <source>
        <dbReference type="ARBA" id="ARBA00022491"/>
    </source>
</evidence>
<evidence type="ECO:0000256" key="6">
    <source>
        <dbReference type="ARBA" id="ARBA00023163"/>
    </source>
</evidence>
<evidence type="ECO:0000256" key="1">
    <source>
        <dbReference type="ARBA" id="ARBA00005322"/>
    </source>
</evidence>
<keyword evidence="4" id="KW-1005">Bacterial flagellum biogenesis</keyword>
<sequence>MLKIDQYNPVQALKKSGAQAESQVVKTEPQAQGSAPDNNSIGAATRQLQQAFAELDQQPDVDLDKVTAIKQALASGQFKLNDAQTAQDLLEFHKK</sequence>
<keyword evidence="5" id="KW-0805">Transcription regulation</keyword>
<dbReference type="InterPro" id="IPR031316">
    <property type="entry name" value="FlgM_C"/>
</dbReference>
<organism evidence="11 12">
    <name type="scientific">Rheinheimera marina</name>
    <dbReference type="NCBI Taxonomy" id="1774958"/>
    <lineage>
        <taxon>Bacteria</taxon>
        <taxon>Pseudomonadati</taxon>
        <taxon>Pseudomonadota</taxon>
        <taxon>Gammaproteobacteria</taxon>
        <taxon>Chromatiales</taxon>
        <taxon>Chromatiaceae</taxon>
        <taxon>Rheinheimera</taxon>
    </lineage>
</organism>
<dbReference type="InterPro" id="IPR035890">
    <property type="entry name" value="Anti-sigma-28_factor_FlgM_sf"/>
</dbReference>
<keyword evidence="3" id="KW-0678">Repressor</keyword>
<dbReference type="EMBL" id="JBHSGB010000002">
    <property type="protein sequence ID" value="MFC4653854.1"/>
    <property type="molecule type" value="Genomic_DNA"/>
</dbReference>
<dbReference type="SUPFAM" id="SSF101498">
    <property type="entry name" value="Anti-sigma factor FlgM"/>
    <property type="match status" value="1"/>
</dbReference>
<gene>
    <name evidence="11" type="primary">flgM</name>
    <name evidence="11" type="ORF">ACFO3I_02325</name>
</gene>
<keyword evidence="12" id="KW-1185">Reference proteome</keyword>
<reference evidence="12" key="1">
    <citation type="journal article" date="2019" name="Int. J. Syst. Evol. Microbiol.">
        <title>The Global Catalogue of Microorganisms (GCM) 10K type strain sequencing project: providing services to taxonomists for standard genome sequencing and annotation.</title>
        <authorList>
            <consortium name="The Broad Institute Genomics Platform"/>
            <consortium name="The Broad Institute Genome Sequencing Center for Infectious Disease"/>
            <person name="Wu L."/>
            <person name="Ma J."/>
        </authorList>
    </citation>
    <scope>NUCLEOTIDE SEQUENCE [LARGE SCALE GENOMIC DNA]</scope>
    <source>
        <strain evidence="12">DT28</strain>
    </source>
</reference>
<evidence type="ECO:0000256" key="2">
    <source>
        <dbReference type="ARBA" id="ARBA00017823"/>
    </source>
</evidence>
<dbReference type="InterPro" id="IPR007412">
    <property type="entry name" value="FlgM"/>
</dbReference>
<dbReference type="RefSeq" id="WP_377331432.1">
    <property type="nucleotide sequence ID" value="NZ_JBHSGB010000002.1"/>
</dbReference>
<evidence type="ECO:0000256" key="4">
    <source>
        <dbReference type="ARBA" id="ARBA00022795"/>
    </source>
</evidence>
<comment type="caution">
    <text evidence="11">The sequence shown here is derived from an EMBL/GenBank/DDBJ whole genome shotgun (WGS) entry which is preliminary data.</text>
</comment>
<name>A0ABV9JJI8_9GAMM</name>
<keyword evidence="11" id="KW-0282">Flagellum</keyword>
<keyword evidence="6" id="KW-0804">Transcription</keyword>
<evidence type="ECO:0000256" key="7">
    <source>
        <dbReference type="ARBA" id="ARBA00024739"/>
    </source>
</evidence>
<keyword evidence="11" id="KW-0969">Cilium</keyword>
<feature type="domain" description="Anti-sigma-28 factor FlgM C-terminal" evidence="10">
    <location>
        <begin position="40"/>
        <end position="91"/>
    </location>
</feature>
<evidence type="ECO:0000256" key="5">
    <source>
        <dbReference type="ARBA" id="ARBA00023015"/>
    </source>
</evidence>
<keyword evidence="11" id="KW-0966">Cell projection</keyword>
<evidence type="ECO:0000313" key="11">
    <source>
        <dbReference type="EMBL" id="MFC4653854.1"/>
    </source>
</evidence>
<comment type="similarity">
    <text evidence="1">Belongs to the FlgM family.</text>
</comment>
<evidence type="ECO:0000256" key="9">
    <source>
        <dbReference type="SAM" id="MobiDB-lite"/>
    </source>
</evidence>
<dbReference type="Proteomes" id="UP001595962">
    <property type="component" value="Unassembled WGS sequence"/>
</dbReference>
<proteinExistence type="inferred from homology"/>
<dbReference type="NCBIfam" id="TIGR03824">
    <property type="entry name" value="FlgM_jcvi"/>
    <property type="match status" value="1"/>
</dbReference>
<evidence type="ECO:0000313" key="12">
    <source>
        <dbReference type="Proteomes" id="UP001595962"/>
    </source>
</evidence>
<accession>A0ABV9JJI8</accession>
<feature type="region of interest" description="Disordered" evidence="9">
    <location>
        <begin position="15"/>
        <end position="44"/>
    </location>
</feature>
<evidence type="ECO:0000256" key="8">
    <source>
        <dbReference type="ARBA" id="ARBA00030117"/>
    </source>
</evidence>
<comment type="function">
    <text evidence="7">Responsible for the coupling of flagellin expression to flagellar assembly by preventing expression of the flagellin genes when a component of the middle class of proteins is defective. It negatively regulates flagellar genes by inhibiting the activity of FliA by directly binding to FliA.</text>
</comment>